<name>A0A1V3IKV4_9PAST</name>
<dbReference type="AlphaFoldDB" id="A0A1V3IKV4"/>
<evidence type="ECO:0000259" key="3">
    <source>
        <dbReference type="Pfam" id="PF12834"/>
    </source>
</evidence>
<gene>
    <name evidence="5" type="ORF">BKK50_08255</name>
</gene>
<feature type="domain" description="Putative integrase N-terminal" evidence="3">
    <location>
        <begin position="1"/>
        <end position="91"/>
    </location>
</feature>
<comment type="caution">
    <text evidence="5">The sequence shown here is derived from an EMBL/GenBank/DDBJ whole genome shotgun (WGS) entry which is preliminary data.</text>
</comment>
<dbReference type="InterPro" id="IPR013762">
    <property type="entry name" value="Integrase-like_cat_sf"/>
</dbReference>
<dbReference type="SUPFAM" id="SSF56349">
    <property type="entry name" value="DNA breaking-rejoining enzymes"/>
    <property type="match status" value="1"/>
</dbReference>
<feature type="region of interest" description="Disordered" evidence="2">
    <location>
        <begin position="247"/>
        <end position="275"/>
    </location>
</feature>
<evidence type="ECO:0000256" key="2">
    <source>
        <dbReference type="SAM" id="MobiDB-lite"/>
    </source>
</evidence>
<dbReference type="Proteomes" id="UP000189433">
    <property type="component" value="Unassembled WGS sequence"/>
</dbReference>
<evidence type="ECO:0000259" key="4">
    <source>
        <dbReference type="Pfam" id="PF12835"/>
    </source>
</evidence>
<dbReference type="InterPro" id="IPR024457">
    <property type="entry name" value="Putative_integrase_N"/>
</dbReference>
<dbReference type="Pfam" id="PF12835">
    <property type="entry name" value="Integrase_1"/>
    <property type="match status" value="1"/>
</dbReference>
<dbReference type="EMBL" id="MLHJ01000082">
    <property type="protein sequence ID" value="OOF41667.1"/>
    <property type="molecule type" value="Genomic_DNA"/>
</dbReference>
<reference evidence="5 6" key="1">
    <citation type="submission" date="2016-10" db="EMBL/GenBank/DDBJ databases">
        <title>Rodentibacter gen. nov. and new species.</title>
        <authorList>
            <person name="Christensen H."/>
        </authorList>
    </citation>
    <scope>NUCLEOTIDE SEQUENCE [LARGE SCALE GENOMIC DNA]</scope>
    <source>
        <strain evidence="5 6">CCUG17206</strain>
    </source>
</reference>
<protein>
    <submittedName>
        <fullName evidence="5">Integrase</fullName>
    </submittedName>
</protein>
<dbReference type="GO" id="GO:0006310">
    <property type="term" value="P:DNA recombination"/>
    <property type="evidence" value="ECO:0007669"/>
    <property type="project" value="UniProtKB-KW"/>
</dbReference>
<dbReference type="GO" id="GO:0003677">
    <property type="term" value="F:DNA binding"/>
    <property type="evidence" value="ECO:0007669"/>
    <property type="project" value="InterPro"/>
</dbReference>
<evidence type="ECO:0000313" key="5">
    <source>
        <dbReference type="EMBL" id="OOF41667.1"/>
    </source>
</evidence>
<dbReference type="Pfam" id="PF12834">
    <property type="entry name" value="Phage_int_SAM_2"/>
    <property type="match status" value="1"/>
</dbReference>
<evidence type="ECO:0000313" key="6">
    <source>
        <dbReference type="Proteomes" id="UP000189433"/>
    </source>
</evidence>
<keyword evidence="1" id="KW-0233">DNA recombination</keyword>
<dbReference type="InterPro" id="IPR024456">
    <property type="entry name" value="Integrase_catalytic_putative"/>
</dbReference>
<dbReference type="RefSeq" id="WP_077417167.1">
    <property type="nucleotide sequence ID" value="NZ_MLHI01000036.1"/>
</dbReference>
<dbReference type="OrthoDB" id="5394387at2"/>
<feature type="domain" description="Integrase catalytic" evidence="4">
    <location>
        <begin position="125"/>
        <end position="238"/>
    </location>
</feature>
<proteinExistence type="predicted"/>
<dbReference type="InterPro" id="IPR011010">
    <property type="entry name" value="DNA_brk_join_enz"/>
</dbReference>
<sequence>MRDLVYSVSVLCKHNKDGSFGTAAERQKSLKAAMQSLSDAGYGIRDVKQLKGKHIRYLVEKWKSDPNISTGTIKNRMSHLRWLAERIGNPRIVERSNSSYHIENRKYVDNHSNKAKSLLESNLERLTDDFVRYSLRLQQAFGLRREEAIKFQPKFADRETEIVLKGSWCKGGRERMIPITTPEQRRLLDEIHVFCRENNTQSLIPRHKTYEQQMRTYEYQTAKVGEVKNHGLRHRYAQKRYEELSGLLSPKKGGKTSRRLSESEKQANQEARLQVSSELGHNREEITAVYLGR</sequence>
<evidence type="ECO:0000256" key="1">
    <source>
        <dbReference type="ARBA" id="ARBA00023172"/>
    </source>
</evidence>
<organism evidence="5 6">
    <name type="scientific">Rodentibacter rarus</name>
    <dbReference type="NCBI Taxonomy" id="1908260"/>
    <lineage>
        <taxon>Bacteria</taxon>
        <taxon>Pseudomonadati</taxon>
        <taxon>Pseudomonadota</taxon>
        <taxon>Gammaproteobacteria</taxon>
        <taxon>Pasteurellales</taxon>
        <taxon>Pasteurellaceae</taxon>
        <taxon>Rodentibacter</taxon>
    </lineage>
</organism>
<dbReference type="Gene3D" id="1.10.443.10">
    <property type="entry name" value="Intergrase catalytic core"/>
    <property type="match status" value="1"/>
</dbReference>
<dbReference type="STRING" id="1908260.BKK50_08255"/>
<keyword evidence="6" id="KW-1185">Reference proteome</keyword>
<dbReference type="GO" id="GO:0015074">
    <property type="term" value="P:DNA integration"/>
    <property type="evidence" value="ECO:0007669"/>
    <property type="project" value="InterPro"/>
</dbReference>
<accession>A0A1V3IKV4</accession>